<dbReference type="STRING" id="1547922.ISF6_1570"/>
<evidence type="ECO:0000259" key="5">
    <source>
        <dbReference type="PROSITE" id="PS01124"/>
    </source>
</evidence>
<dbReference type="PANTHER" id="PTHR46796">
    <property type="entry name" value="HTH-TYPE TRANSCRIPTIONAL ACTIVATOR RHAS-RELATED"/>
    <property type="match status" value="1"/>
</dbReference>
<dbReference type="PROSITE" id="PS01124">
    <property type="entry name" value="HTH_ARAC_FAMILY_2"/>
    <property type="match status" value="1"/>
</dbReference>
<evidence type="ECO:0000313" key="6">
    <source>
        <dbReference type="EMBL" id="GAP35797.1"/>
    </source>
</evidence>
<dbReference type="InterPro" id="IPR009057">
    <property type="entry name" value="Homeodomain-like_sf"/>
</dbReference>
<dbReference type="InterPro" id="IPR050204">
    <property type="entry name" value="AraC_XylS_family_regulators"/>
</dbReference>
<evidence type="ECO:0000313" key="7">
    <source>
        <dbReference type="Proteomes" id="UP000037660"/>
    </source>
</evidence>
<feature type="region of interest" description="Disordered" evidence="4">
    <location>
        <begin position="240"/>
        <end position="290"/>
    </location>
</feature>
<sequence length="290" mass="31446">MDWDEFGANGGPGASRCDAILIYHARPGGTFLVEVGGKQYRYQPHAHRFDYFSGGSKLVATDLQPGRQKVLKIPRSFEAQVLGRLSRPASGSRVQFNSRRLERLVASRCRPAAGLGRQAEVLRSYAVLEEVHGAPSSEAGPTALSPFLRCELKRLIEGHLAEPWTVADLAMLTGLTESAVRDSFRHVVGTTFHQFLVGRRVERAALLLATTDASVSQVAQDCGFASHAHLSHAFRARKGLHTDGVPSHGRSLSPPPSTQGTRSHHEDTSFDQAVGNRLRGGADAGGLRQR</sequence>
<dbReference type="SMART" id="SM00342">
    <property type="entry name" value="HTH_ARAC"/>
    <property type="match status" value="1"/>
</dbReference>
<protein>
    <recommendedName>
        <fullName evidence="5">HTH araC/xylS-type domain-containing protein</fullName>
    </recommendedName>
</protein>
<dbReference type="GO" id="GO:0003700">
    <property type="term" value="F:DNA-binding transcription factor activity"/>
    <property type="evidence" value="ECO:0007669"/>
    <property type="project" value="InterPro"/>
</dbReference>
<gene>
    <name evidence="6" type="ORF">ISF6_1570</name>
</gene>
<dbReference type="AlphaFoldDB" id="A0A0K8NZG5"/>
<dbReference type="Gene3D" id="1.10.10.60">
    <property type="entry name" value="Homeodomain-like"/>
    <property type="match status" value="1"/>
</dbReference>
<name>A0A0K8NZG5_PISS1</name>
<dbReference type="RefSeq" id="WP_197284618.1">
    <property type="nucleotide sequence ID" value="NZ_BBYR01000028.1"/>
</dbReference>
<dbReference type="SUPFAM" id="SSF46689">
    <property type="entry name" value="Homeodomain-like"/>
    <property type="match status" value="2"/>
</dbReference>
<reference evidence="6 7" key="2">
    <citation type="journal article" date="2016" name="Science">
        <title>A bacterium that degrades and assimilates poly(ethylene terephthalate).</title>
        <authorList>
            <person name="Yoshida S."/>
            <person name="Hiraga K."/>
            <person name="Takehana T."/>
            <person name="Taniguchi I."/>
            <person name="Yamaji H."/>
            <person name="Maeda Y."/>
            <person name="Toyohara K."/>
            <person name="Miyamoto K."/>
            <person name="Kimura Y."/>
            <person name="Oda K."/>
        </authorList>
    </citation>
    <scope>NUCLEOTIDE SEQUENCE [LARGE SCALE GENOMIC DNA]</scope>
    <source>
        <strain evidence="7">NBRC 110686 / TISTR 2288 / 201-F6</strain>
    </source>
</reference>
<proteinExistence type="predicted"/>
<dbReference type="Proteomes" id="UP000037660">
    <property type="component" value="Unassembled WGS sequence"/>
</dbReference>
<feature type="domain" description="HTH araC/xylS-type" evidence="5">
    <location>
        <begin position="150"/>
        <end position="240"/>
    </location>
</feature>
<dbReference type="GO" id="GO:0043565">
    <property type="term" value="F:sequence-specific DNA binding"/>
    <property type="evidence" value="ECO:0007669"/>
    <property type="project" value="InterPro"/>
</dbReference>
<evidence type="ECO:0000256" key="1">
    <source>
        <dbReference type="ARBA" id="ARBA00023015"/>
    </source>
</evidence>
<evidence type="ECO:0000256" key="3">
    <source>
        <dbReference type="ARBA" id="ARBA00023163"/>
    </source>
</evidence>
<reference evidence="7" key="1">
    <citation type="submission" date="2015-07" db="EMBL/GenBank/DDBJ databases">
        <title>Discovery of a poly(ethylene terephthalate assimilation.</title>
        <authorList>
            <person name="Yoshida S."/>
            <person name="Hiraga K."/>
            <person name="Takehana T."/>
            <person name="Taniguchi I."/>
            <person name="Yamaji H."/>
            <person name="Maeda Y."/>
            <person name="Toyohara K."/>
            <person name="Miyamoto K."/>
            <person name="Kimura Y."/>
            <person name="Oda K."/>
        </authorList>
    </citation>
    <scope>NUCLEOTIDE SEQUENCE [LARGE SCALE GENOMIC DNA]</scope>
    <source>
        <strain evidence="7">NBRC 110686 / TISTR 2288 / 201-F6</strain>
    </source>
</reference>
<feature type="compositionally biased region" description="Low complexity" evidence="4">
    <location>
        <begin position="277"/>
        <end position="290"/>
    </location>
</feature>
<keyword evidence="2" id="KW-0238">DNA-binding</keyword>
<evidence type="ECO:0000256" key="2">
    <source>
        <dbReference type="ARBA" id="ARBA00023125"/>
    </source>
</evidence>
<dbReference type="InterPro" id="IPR018060">
    <property type="entry name" value="HTH_AraC"/>
</dbReference>
<accession>A0A0K8NZG5</accession>
<comment type="caution">
    <text evidence="6">The sequence shown here is derived from an EMBL/GenBank/DDBJ whole genome shotgun (WGS) entry which is preliminary data.</text>
</comment>
<dbReference type="EMBL" id="BBYR01000028">
    <property type="protein sequence ID" value="GAP35797.1"/>
    <property type="molecule type" value="Genomic_DNA"/>
</dbReference>
<keyword evidence="7" id="KW-1185">Reference proteome</keyword>
<keyword evidence="3" id="KW-0804">Transcription</keyword>
<keyword evidence="1" id="KW-0805">Transcription regulation</keyword>
<organism evidence="6 7">
    <name type="scientific">Piscinibacter sakaiensis</name>
    <name type="common">Ideonella sakaiensis</name>
    <dbReference type="NCBI Taxonomy" id="1547922"/>
    <lineage>
        <taxon>Bacteria</taxon>
        <taxon>Pseudomonadati</taxon>
        <taxon>Pseudomonadota</taxon>
        <taxon>Betaproteobacteria</taxon>
        <taxon>Burkholderiales</taxon>
        <taxon>Sphaerotilaceae</taxon>
        <taxon>Piscinibacter</taxon>
    </lineage>
</organism>
<dbReference type="Pfam" id="PF12833">
    <property type="entry name" value="HTH_18"/>
    <property type="match status" value="1"/>
</dbReference>
<dbReference type="PANTHER" id="PTHR46796:SF6">
    <property type="entry name" value="ARAC SUBFAMILY"/>
    <property type="match status" value="1"/>
</dbReference>
<evidence type="ECO:0000256" key="4">
    <source>
        <dbReference type="SAM" id="MobiDB-lite"/>
    </source>
</evidence>